<reference evidence="1 2" key="1">
    <citation type="journal article" date="2021" name="Hortic Res">
        <title>High-quality reference genome and annotation aids understanding of berry development for evergreen blueberry (Vaccinium darrowii).</title>
        <authorList>
            <person name="Yu J."/>
            <person name="Hulse-Kemp A.M."/>
            <person name="Babiker E."/>
            <person name="Staton M."/>
        </authorList>
    </citation>
    <scope>NUCLEOTIDE SEQUENCE [LARGE SCALE GENOMIC DNA]</scope>
    <source>
        <strain evidence="2">cv. NJ 8807/NJ 8810</strain>
        <tissue evidence="1">Young leaf</tissue>
    </source>
</reference>
<organism evidence="1 2">
    <name type="scientific">Vaccinium darrowii</name>
    <dbReference type="NCBI Taxonomy" id="229202"/>
    <lineage>
        <taxon>Eukaryota</taxon>
        <taxon>Viridiplantae</taxon>
        <taxon>Streptophyta</taxon>
        <taxon>Embryophyta</taxon>
        <taxon>Tracheophyta</taxon>
        <taxon>Spermatophyta</taxon>
        <taxon>Magnoliopsida</taxon>
        <taxon>eudicotyledons</taxon>
        <taxon>Gunneridae</taxon>
        <taxon>Pentapetalae</taxon>
        <taxon>asterids</taxon>
        <taxon>Ericales</taxon>
        <taxon>Ericaceae</taxon>
        <taxon>Vaccinioideae</taxon>
        <taxon>Vaccinieae</taxon>
        <taxon>Vaccinium</taxon>
    </lineage>
</organism>
<gene>
    <name evidence="1" type="ORF">Vadar_028391</name>
</gene>
<dbReference type="EMBL" id="CM037151">
    <property type="protein sequence ID" value="KAH7844472.1"/>
    <property type="molecule type" value="Genomic_DNA"/>
</dbReference>
<name>A0ACB7XTW3_9ERIC</name>
<protein>
    <submittedName>
        <fullName evidence="1">Uncharacterized protein</fullName>
    </submittedName>
</protein>
<dbReference type="Proteomes" id="UP000828048">
    <property type="component" value="Chromosome 1"/>
</dbReference>
<sequence>MILVAYDDPPMVNAAILDPRLREIQAISNAFASRTKPFLSFGDEFSDGVAREAAVEEVVEDWTVEGALFGWEEEGVEGGFLGSRESERDAKGFI</sequence>
<evidence type="ECO:0000313" key="1">
    <source>
        <dbReference type="EMBL" id="KAH7844472.1"/>
    </source>
</evidence>
<keyword evidence="2" id="KW-1185">Reference proteome</keyword>
<accession>A0ACB7XTW3</accession>
<comment type="caution">
    <text evidence="1">The sequence shown here is derived from an EMBL/GenBank/DDBJ whole genome shotgun (WGS) entry which is preliminary data.</text>
</comment>
<evidence type="ECO:0000313" key="2">
    <source>
        <dbReference type="Proteomes" id="UP000828048"/>
    </source>
</evidence>
<proteinExistence type="predicted"/>